<sequence length="1186" mass="135881">MSSPPWQDSKEPPEAQSDPNQPSTSYPLPGQRSYLDASADDPSFLVPSTFTGISYEVDDSPRMLDYSYDPHLSLSKYLEDVDNNAELNVPLDTLNINAPASVPSNFSYLSGPSSSNKPSVFRSSASPLDVPQFSPTECATELVPPSAPMSSESQYIPSPSDRSGSVVTEARLSTVGQPAARATLQDIQETRYESPKNHDESWIMRAFYSSSEEFNSPEDWETRKSASNEEEVHLETNESEEGDDSLVDKLFEMLERAEGSDEEQGERNDNEQDTTITNEPQPTPQATPIVSPKALSTKYQRESSPQPSTSQYPQPQIPIDYSEESFRAQAGYGPPQVSYAASSEFGPPYNEAVQTMEQPSIAPAPIPSLIYSRPSLRAANAAAGPGPSSSRVQQPATHQYFRPITTTDYLSQPPMLDESMDYSQVQSSSQSFADPWTTSIYGQAAESATYLPMEQEPTPQVQEYLPAEPTPIKNKVPPKKTTKPILSSSSPLSSDSGTTTDPELWESVSMRRSPRPEGEQTRAEPRPKGPPFEQKGPTFNKEVQPVPPPPPSSPEQVEREKPLEAMTSEELVHQFEVETDRLEEEALRQIEDYDRQEQLSELRKKMCERFKKFYPNLFGDEDEEEVTDTGTKASEEEDEDESGIPVDGKVIRNGIQLAARYLALWFPDKKERREMIPWNTLRKIKPIRLCFLDNRVGHGEYETFDIGEFVTTTGHMMFAYGDGPEALDETRLFVLDIVRQQMNMLLRRKWCEIVEKHERRVFTYSHIFSLYKKHPIRLRRLVRYLVEQNRQRHMIYRVMIDQGHRRGQEYFENRMGVNETGATEVICLRKRAPHIYYALEQQYKDQMDFLCEERRLQDCDPELAEIKMFLKRRNKYLSAEDKAILEYARRVSYCSRTGRLSSFRAHRFHEFIGFPDLQTDLIYILDFMAREIVMEVTYNAALARKHEQEESMLLRAPNPMHKPISKTKMVAESLELRHYEEGLRAMEGWRKNQDILFGAEERPVMLSYGKNPIKWESDDAYNQREAAERKEFEKEGPVLRRTVFMSSAELWEEHKKVLHGEYWDSSAEDLSKEAIVFANACAEAQRLKVELEQPPVPPKWKQHEERSAQEERVRLGKLRELNRLQEKEKHLTEQLVKLMAKNSLSDGDGADNGQRGIINGNFDLEKTRKAIYTAVRRREEQQNTQK</sequence>
<feature type="compositionally biased region" description="Low complexity" evidence="5">
    <location>
        <begin position="483"/>
        <end position="502"/>
    </location>
</feature>
<dbReference type="AlphaFoldDB" id="A0AA36GNE8"/>
<keyword evidence="7" id="KW-1185">Reference proteome</keyword>
<feature type="compositionally biased region" description="Polar residues" evidence="5">
    <location>
        <begin position="17"/>
        <end position="26"/>
    </location>
</feature>
<keyword evidence="3" id="KW-0804">Transcription</keyword>
<dbReference type="Proteomes" id="UP001176961">
    <property type="component" value="Unassembled WGS sequence"/>
</dbReference>
<dbReference type="InterPro" id="IPR003195">
    <property type="entry name" value="TFIID_TAF13"/>
</dbReference>
<feature type="region of interest" description="Disordered" evidence="5">
    <location>
        <begin position="138"/>
        <end position="197"/>
    </location>
</feature>
<evidence type="ECO:0000313" key="6">
    <source>
        <dbReference type="EMBL" id="CAJ0595307.1"/>
    </source>
</evidence>
<dbReference type="GO" id="GO:0003713">
    <property type="term" value="F:transcription coactivator activity"/>
    <property type="evidence" value="ECO:0007669"/>
    <property type="project" value="TreeGrafter"/>
</dbReference>
<evidence type="ECO:0000256" key="5">
    <source>
        <dbReference type="SAM" id="MobiDB-lite"/>
    </source>
</evidence>
<feature type="region of interest" description="Disordered" evidence="5">
    <location>
        <begin position="212"/>
        <end position="356"/>
    </location>
</feature>
<feature type="region of interest" description="Disordered" evidence="5">
    <location>
        <begin position="618"/>
        <end position="646"/>
    </location>
</feature>
<feature type="compositionally biased region" description="Basic and acidic residues" evidence="5">
    <location>
        <begin position="188"/>
        <end position="197"/>
    </location>
</feature>
<name>A0AA36GNE8_CYLNA</name>
<evidence type="ECO:0000256" key="1">
    <source>
        <dbReference type="ARBA" id="ARBA00004123"/>
    </source>
</evidence>
<dbReference type="GO" id="GO:0005634">
    <property type="term" value="C:nucleus"/>
    <property type="evidence" value="ECO:0007669"/>
    <property type="project" value="UniProtKB-SubCell"/>
</dbReference>
<keyword evidence="4" id="KW-0539">Nucleus</keyword>
<dbReference type="CDD" id="cd22926">
    <property type="entry name" value="HFD_SPT3"/>
    <property type="match status" value="1"/>
</dbReference>
<comment type="caution">
    <text evidence="6">The sequence shown here is derived from an EMBL/GenBank/DDBJ whole genome shotgun (WGS) entry which is preliminary data.</text>
</comment>
<feature type="region of interest" description="Disordered" evidence="5">
    <location>
        <begin position="408"/>
        <end position="434"/>
    </location>
</feature>
<accession>A0AA36GNE8</accession>
<reference evidence="6" key="1">
    <citation type="submission" date="2023-07" db="EMBL/GenBank/DDBJ databases">
        <authorList>
            <consortium name="CYATHOMIX"/>
        </authorList>
    </citation>
    <scope>NUCLEOTIDE SEQUENCE</scope>
    <source>
        <strain evidence="6">N/A</strain>
    </source>
</reference>
<feature type="compositionally biased region" description="Basic and acidic residues" evidence="5">
    <location>
        <begin position="246"/>
        <end position="270"/>
    </location>
</feature>
<dbReference type="EMBL" id="CATQJL010000112">
    <property type="protein sequence ID" value="CAJ0595307.1"/>
    <property type="molecule type" value="Genomic_DNA"/>
</dbReference>
<evidence type="ECO:0000256" key="4">
    <source>
        <dbReference type="ARBA" id="ARBA00023242"/>
    </source>
</evidence>
<feature type="compositionally biased region" description="Basic and acidic residues" evidence="5">
    <location>
        <begin position="220"/>
        <end position="236"/>
    </location>
</feature>
<feature type="compositionally biased region" description="Polar residues" evidence="5">
    <location>
        <begin position="421"/>
        <end position="434"/>
    </location>
</feature>
<proteinExistence type="predicted"/>
<dbReference type="GO" id="GO:0006366">
    <property type="term" value="P:transcription by RNA polymerase II"/>
    <property type="evidence" value="ECO:0007669"/>
    <property type="project" value="InterPro"/>
</dbReference>
<feature type="compositionally biased region" description="Low complexity" evidence="5">
    <location>
        <begin position="303"/>
        <end position="314"/>
    </location>
</feature>
<evidence type="ECO:0000256" key="2">
    <source>
        <dbReference type="ARBA" id="ARBA00023015"/>
    </source>
</evidence>
<protein>
    <submittedName>
        <fullName evidence="6">Uncharacterized protein</fullName>
    </submittedName>
</protein>
<evidence type="ECO:0000313" key="7">
    <source>
        <dbReference type="Proteomes" id="UP001176961"/>
    </source>
</evidence>
<comment type="subcellular location">
    <subcellularLocation>
        <location evidence="1">Nucleus</location>
    </subcellularLocation>
</comment>
<organism evidence="6 7">
    <name type="scientific">Cylicocyclus nassatus</name>
    <name type="common">Nematode worm</name>
    <dbReference type="NCBI Taxonomy" id="53992"/>
    <lineage>
        <taxon>Eukaryota</taxon>
        <taxon>Metazoa</taxon>
        <taxon>Ecdysozoa</taxon>
        <taxon>Nematoda</taxon>
        <taxon>Chromadorea</taxon>
        <taxon>Rhabditida</taxon>
        <taxon>Rhabditina</taxon>
        <taxon>Rhabditomorpha</taxon>
        <taxon>Strongyloidea</taxon>
        <taxon>Strongylidae</taxon>
        <taxon>Cylicocyclus</taxon>
    </lineage>
</organism>
<feature type="compositionally biased region" description="Polar residues" evidence="5">
    <location>
        <begin position="273"/>
        <end position="288"/>
    </location>
</feature>
<gene>
    <name evidence="6" type="ORF">CYNAS_LOCUS7290</name>
</gene>
<evidence type="ECO:0000256" key="3">
    <source>
        <dbReference type="ARBA" id="ARBA00023163"/>
    </source>
</evidence>
<feature type="compositionally biased region" description="Basic and acidic residues" evidence="5">
    <location>
        <begin position="514"/>
        <end position="527"/>
    </location>
</feature>
<feature type="region of interest" description="Disordered" evidence="5">
    <location>
        <begin position="448"/>
        <end position="563"/>
    </location>
</feature>
<feature type="region of interest" description="Disordered" evidence="5">
    <location>
        <begin position="1"/>
        <end position="41"/>
    </location>
</feature>
<keyword evidence="2" id="KW-0805">Transcription regulation</keyword>
<dbReference type="PANTHER" id="PTHR11380">
    <property type="entry name" value="TRANSCRIPTION INITIATION FACTOR TFIID/SUPT3-RELATED"/>
    <property type="match status" value="1"/>
</dbReference>
<feature type="compositionally biased region" description="Polar residues" evidence="5">
    <location>
        <begin position="148"/>
        <end position="166"/>
    </location>
</feature>
<dbReference type="PANTHER" id="PTHR11380:SF16">
    <property type="entry name" value="TRANSCRIPTION INITIATION PROTEIN SPT3 HOMOLOG"/>
    <property type="match status" value="1"/>
</dbReference>